<keyword evidence="3" id="KW-1185">Reference proteome</keyword>
<accession>A0A1H9L7Q4</accession>
<dbReference type="Proteomes" id="UP000199051">
    <property type="component" value="Unassembled WGS sequence"/>
</dbReference>
<proteinExistence type="predicted"/>
<feature type="signal peptide" evidence="1">
    <location>
        <begin position="1"/>
        <end position="21"/>
    </location>
</feature>
<evidence type="ECO:0000313" key="2">
    <source>
        <dbReference type="EMBL" id="SER07390.1"/>
    </source>
</evidence>
<organism evidence="2 3">
    <name type="scientific">Actinokineospora terrae</name>
    <dbReference type="NCBI Taxonomy" id="155974"/>
    <lineage>
        <taxon>Bacteria</taxon>
        <taxon>Bacillati</taxon>
        <taxon>Actinomycetota</taxon>
        <taxon>Actinomycetes</taxon>
        <taxon>Pseudonocardiales</taxon>
        <taxon>Pseudonocardiaceae</taxon>
        <taxon>Actinokineospora</taxon>
    </lineage>
</organism>
<reference evidence="3" key="1">
    <citation type="submission" date="2016-10" db="EMBL/GenBank/DDBJ databases">
        <authorList>
            <person name="Varghese N."/>
            <person name="Submissions S."/>
        </authorList>
    </citation>
    <scope>NUCLEOTIDE SEQUENCE [LARGE SCALE GENOMIC DNA]</scope>
    <source>
        <strain evidence="3">DSM 44260</strain>
    </source>
</reference>
<protein>
    <submittedName>
        <fullName evidence="2">Uncharacterized protein</fullName>
    </submittedName>
</protein>
<sequence>MLSKKLTAIAAAVVTAGTALFAGDAAAAAAGTASPPRAAAVTYTYDFDNLDDIVQHDDGDTSGYWVDKNGTVVRSGSTAARFRIRSFNSAGKPWIQWYYLNPQQSSALPVEISFYVRSSSGGSANAWNAAAYAGTVNPHSDSGSPSAGWQYQSITHTANTWAKYTFTTTVNTLSQSELNVAVGIAAAWPATRTYYVDDVVVKVG</sequence>
<keyword evidence="1" id="KW-0732">Signal</keyword>
<dbReference type="Gene3D" id="2.60.120.260">
    <property type="entry name" value="Galactose-binding domain-like"/>
    <property type="match status" value="1"/>
</dbReference>
<feature type="chain" id="PRO_5038478734" evidence="1">
    <location>
        <begin position="22"/>
        <end position="204"/>
    </location>
</feature>
<name>A0A1H9L7Q4_9PSEU</name>
<dbReference type="STRING" id="155974.SAMN04487818_101492"/>
<dbReference type="AlphaFoldDB" id="A0A1H9L7Q4"/>
<evidence type="ECO:0000256" key="1">
    <source>
        <dbReference type="SAM" id="SignalP"/>
    </source>
</evidence>
<dbReference type="EMBL" id="FOGI01000001">
    <property type="protein sequence ID" value="SER07390.1"/>
    <property type="molecule type" value="Genomic_DNA"/>
</dbReference>
<gene>
    <name evidence="2" type="ORF">SAMN04487818_101492</name>
</gene>
<evidence type="ECO:0000313" key="3">
    <source>
        <dbReference type="Proteomes" id="UP000199051"/>
    </source>
</evidence>